<dbReference type="OrthoDB" id="10256179at2759"/>
<evidence type="ECO:0000256" key="2">
    <source>
        <dbReference type="SAM" id="Phobius"/>
    </source>
</evidence>
<dbReference type="PANTHER" id="PTHR47563:SF1">
    <property type="entry name" value="PROTEIN FMP25, MITOCHONDRIAL"/>
    <property type="match status" value="1"/>
</dbReference>
<keyword evidence="2" id="KW-1133">Transmembrane helix</keyword>
<dbReference type="Gene3D" id="2.130.10.30">
    <property type="entry name" value="Regulator of chromosome condensation 1/beta-lactamase-inhibitor protein II"/>
    <property type="match status" value="1"/>
</dbReference>
<comment type="caution">
    <text evidence="4">The sequence shown here is derived from an EMBL/GenBank/DDBJ whole genome shotgun (WGS) entry which is preliminary data.</text>
</comment>
<keyword evidence="2" id="KW-0472">Membrane</keyword>
<dbReference type="InterPro" id="IPR009091">
    <property type="entry name" value="RCC1/BLIP-II"/>
</dbReference>
<dbReference type="InParanoid" id="A0A7C8MKB7"/>
<reference evidence="4 5" key="1">
    <citation type="submission" date="2019-12" db="EMBL/GenBank/DDBJ databases">
        <title>Draft genome sequence of the ascomycete Xylaria multiplex DSM 110363.</title>
        <authorList>
            <person name="Buettner E."/>
            <person name="Kellner H."/>
        </authorList>
    </citation>
    <scope>NUCLEOTIDE SEQUENCE [LARGE SCALE GENOMIC DNA]</scope>
    <source>
        <strain evidence="4 5">DSM 110363</strain>
    </source>
</reference>
<keyword evidence="2" id="KW-0812">Transmembrane</keyword>
<dbReference type="PANTHER" id="PTHR47563">
    <property type="entry name" value="PROTEIN FMP25, MITOCHONDRIAL"/>
    <property type="match status" value="1"/>
</dbReference>
<dbReference type="AlphaFoldDB" id="A0A7C8MKB7"/>
<feature type="domain" description="2EXR" evidence="3">
    <location>
        <begin position="575"/>
        <end position="653"/>
    </location>
</feature>
<evidence type="ECO:0000256" key="1">
    <source>
        <dbReference type="PROSITE-ProRule" id="PRU00235"/>
    </source>
</evidence>
<dbReference type="SUPFAM" id="SSF50985">
    <property type="entry name" value="RCC1/BLIP-II"/>
    <property type="match status" value="1"/>
</dbReference>
<dbReference type="EMBL" id="WUBL01000139">
    <property type="protein sequence ID" value="KAF2964730.1"/>
    <property type="molecule type" value="Genomic_DNA"/>
</dbReference>
<accession>A0A7C8MKB7</accession>
<name>A0A7C8MKB7_9PEZI</name>
<organism evidence="4 5">
    <name type="scientific">Xylaria multiplex</name>
    <dbReference type="NCBI Taxonomy" id="323545"/>
    <lineage>
        <taxon>Eukaryota</taxon>
        <taxon>Fungi</taxon>
        <taxon>Dikarya</taxon>
        <taxon>Ascomycota</taxon>
        <taxon>Pezizomycotina</taxon>
        <taxon>Sordariomycetes</taxon>
        <taxon>Xylariomycetidae</taxon>
        <taxon>Xylariales</taxon>
        <taxon>Xylariaceae</taxon>
        <taxon>Xylaria</taxon>
    </lineage>
</organism>
<dbReference type="PROSITE" id="PS50012">
    <property type="entry name" value="RCC1_3"/>
    <property type="match status" value="2"/>
</dbReference>
<dbReference type="Proteomes" id="UP000481858">
    <property type="component" value="Unassembled WGS sequence"/>
</dbReference>
<dbReference type="Pfam" id="PF20150">
    <property type="entry name" value="2EXR"/>
    <property type="match status" value="1"/>
</dbReference>
<feature type="repeat" description="RCC1" evidence="1">
    <location>
        <begin position="275"/>
        <end position="338"/>
    </location>
</feature>
<keyword evidence="5" id="KW-1185">Reference proteome</keyword>
<proteinExistence type="predicted"/>
<dbReference type="FunFam" id="2.130.10.30:FF:000027">
    <property type="entry name" value="Protein FMP25, mitochondrial"/>
    <property type="match status" value="1"/>
</dbReference>
<protein>
    <recommendedName>
        <fullName evidence="3">2EXR domain-containing protein</fullName>
    </recommendedName>
</protein>
<dbReference type="InterPro" id="IPR045518">
    <property type="entry name" value="2EXR"/>
</dbReference>
<sequence length="894" mass="100193">MAAYRSLLRQTPLVWRSIQHRPVALTPRFVRYVSSSRGGQEKRRGLGRFVGGLLVALAAGGAVLTYYPTTTQETPKNREAVIEYEKPRPLPETKEDSRDLISSQHLQVKKSWEHPGVYCWGSNSGRVAAPDSADTVIKTPRRIPYFDGQLIRDIKLDKEFGAAISERGDLVQWGTGFSKENPAPTPTLKGKNLIRLEISRDRIIALGKDGSVYSLPVAQSDQGSGKKSTSSSWSFWSNPSKINYRRLNPQGLGWGESVVNIAGGLEHVLLLTSRGRVFSAASSTSDFPSKGQLGIPGLTWNTRPQGPYDQPHEIDILKGFKISQVAAGDYHSLALEQDGRVFVFGDNSSGQLGFEVEKEFPFVDGPIPLPFSMIYRGTHDKPQVTSVAAGGANSFFTVDATRIALPNEDAPRDLGRITSDVWACGSGIWGSLGNGKWTHVSLGPSKIKTLSGLSEFDESKNKVVPIRLAYLSVGTTHASAVMKNVTRVDASDKTSDQDTNWGADVLWWGGNEHYQLGTGKRNNVATPIYIGPLDGGEGDAEKGRKDEMHRLQISPRTTVRLDSHQWTLINPPTSFHLFQHLPNELKLIVWEFCLPYRIIDFGIRHDDQPQGFIPPLLSRVCRLSRYIALLGRDEVYLGPARTGFWFNHKTDIISFNRISFTLMGIYTQLIPDRLNELDGPRQLLPYFYLNPLVESHLLNPKVALSIDRRYFGPSPLGPRELEWVAVALRILAIHKECFVTLTRVEARLDRDQACDSDLFGVFAEQVVAYVDIDNPRQMEKLRKALGMNPVRPMPPDSDDEYYASRRWTRDDMDAKMVKVKQDRNLFECRVKSLQESLRSLRRGWPRWTGYAPRFTFVIAVDLVDPTVLPDREIGIDYPRITASREHQSSIRGKA</sequence>
<dbReference type="InterPro" id="IPR053245">
    <property type="entry name" value="MitoProcess-Associated"/>
</dbReference>
<gene>
    <name evidence="4" type="ORF">GQX73_g8846</name>
</gene>
<feature type="transmembrane region" description="Helical" evidence="2">
    <location>
        <begin position="46"/>
        <end position="67"/>
    </location>
</feature>
<dbReference type="PROSITE" id="PS00626">
    <property type="entry name" value="RCC1_2"/>
    <property type="match status" value="1"/>
</dbReference>
<dbReference type="GO" id="GO:0034551">
    <property type="term" value="P:mitochondrial respiratory chain complex III assembly"/>
    <property type="evidence" value="ECO:0007669"/>
    <property type="project" value="TreeGrafter"/>
</dbReference>
<dbReference type="InterPro" id="IPR000408">
    <property type="entry name" value="Reg_chr_condens"/>
</dbReference>
<evidence type="ECO:0000259" key="3">
    <source>
        <dbReference type="Pfam" id="PF20150"/>
    </source>
</evidence>
<evidence type="ECO:0000313" key="4">
    <source>
        <dbReference type="EMBL" id="KAF2964730.1"/>
    </source>
</evidence>
<dbReference type="Pfam" id="PF13540">
    <property type="entry name" value="RCC1_2"/>
    <property type="match status" value="1"/>
</dbReference>
<feature type="repeat" description="RCC1" evidence="1">
    <location>
        <begin position="339"/>
        <end position="400"/>
    </location>
</feature>
<dbReference type="GO" id="GO:0005743">
    <property type="term" value="C:mitochondrial inner membrane"/>
    <property type="evidence" value="ECO:0007669"/>
    <property type="project" value="TreeGrafter"/>
</dbReference>
<evidence type="ECO:0000313" key="5">
    <source>
        <dbReference type="Proteomes" id="UP000481858"/>
    </source>
</evidence>